<dbReference type="EMBL" id="QLMC01000004">
    <property type="protein sequence ID" value="RAJ96068.1"/>
    <property type="molecule type" value="Genomic_DNA"/>
</dbReference>
<reference evidence="2 3" key="1">
    <citation type="submission" date="2018-06" db="EMBL/GenBank/DDBJ databases">
        <title>Genomic Encyclopedia of Archaeal and Bacterial Type Strains, Phase II (KMG-II): from individual species to whole genera.</title>
        <authorList>
            <person name="Goeker M."/>
        </authorList>
    </citation>
    <scope>NUCLEOTIDE SEQUENCE [LARGE SCALE GENOMIC DNA]</scope>
    <source>
        <strain evidence="2 3">DSM 21851</strain>
    </source>
</reference>
<accession>A0A327WTX2</accession>
<proteinExistence type="predicted"/>
<name>A0A327WTX2_LARAB</name>
<dbReference type="AlphaFoldDB" id="A0A327WTX2"/>
<feature type="compositionally biased region" description="Low complexity" evidence="1">
    <location>
        <begin position="389"/>
        <end position="420"/>
    </location>
</feature>
<comment type="caution">
    <text evidence="2">The sequence shown here is derived from an EMBL/GenBank/DDBJ whole genome shotgun (WGS) entry which is preliminary data.</text>
</comment>
<evidence type="ECO:0000256" key="1">
    <source>
        <dbReference type="SAM" id="MobiDB-lite"/>
    </source>
</evidence>
<dbReference type="Proteomes" id="UP000248790">
    <property type="component" value="Unassembled WGS sequence"/>
</dbReference>
<sequence length="790" mass="86059">MLEIGSKTMTVDGITVFADHADPNQFWYLPGPVQLARRPQDNQAAFTFIKYGDVEGENVVGRGFLMFEVNLRLTPDLERKILSRLSSIAPDRPRLAAVPFDDGSVECIALDLQGGGGTVAQVTDQGTFQAVEAILGTSVPSLHGDNSAAFSLRLSQAGAVILENVFKDKGQPIGVVYSLKYSGLLPALHVEIKANLKRVYDHFSANLEAQYYFIRAGIDAGFEKLKQEGVITINVINFSTAADRQIKEDWALNFFKEMLLADWFKPTLTPGQLAGGLAQAENLDTVRTRADKLRPPQTPTPPQPGNGTPPGGTNPGGGTPGGTNPGGGTPGGTNPGGGTPGGTNPGGGTPGGGTPGGTTPGGNTPPVTPPITTPVDRGSGAPEQPTRVTNPPATTNPAAAATAATGMPPQSSPAAPVQQAGLNFTPSTAPSPANIQADSAVVSFKLKFIKQIEDKELTFEFNRSEAVQRLYPAQGFFGLLAQDLSREGHFFEVDGDDPFFREFRVSVETPFDKKRIGLASAHVKLQYGKPGSPDRKFKDFVIDETSPEKLDWLVKMTPGMLDYSQQIQFHFDPDSDWIGEQQSYELPEVMTEDRTLLVHPFDHLGFLEIEVSPSLVDWTVVSSVDVHLAYTSPTGWNPKETFSFAQDRNAVQTWKLRLSDAEARAFTYHCEYRLRDGSVQTMEPVTGETTKIAVPNPFYVIAVDFVPLFDTNLIRMVFIDIEYDDPDNELQVRERLRLTTETEPVKFRLNVEDPKKRLFRYRFTFVGKDNSLQMGEFVETSETLIGVVGA</sequence>
<evidence type="ECO:0000313" key="3">
    <source>
        <dbReference type="Proteomes" id="UP000248790"/>
    </source>
</evidence>
<organism evidence="2 3">
    <name type="scientific">Larkinella arboricola</name>
    <dbReference type="NCBI Taxonomy" id="643671"/>
    <lineage>
        <taxon>Bacteria</taxon>
        <taxon>Pseudomonadati</taxon>
        <taxon>Bacteroidota</taxon>
        <taxon>Cytophagia</taxon>
        <taxon>Cytophagales</taxon>
        <taxon>Spirosomataceae</taxon>
        <taxon>Larkinella</taxon>
    </lineage>
</organism>
<gene>
    <name evidence="2" type="ORF">LX87_03818</name>
</gene>
<feature type="compositionally biased region" description="Gly residues" evidence="1">
    <location>
        <begin position="308"/>
        <end position="360"/>
    </location>
</feature>
<dbReference type="RefSeq" id="WP_170139391.1">
    <property type="nucleotide sequence ID" value="NZ_QLMC01000004.1"/>
</dbReference>
<protein>
    <submittedName>
        <fullName evidence="2">Uncharacterized protein</fullName>
    </submittedName>
</protein>
<evidence type="ECO:0000313" key="2">
    <source>
        <dbReference type="EMBL" id="RAJ96068.1"/>
    </source>
</evidence>
<feature type="compositionally biased region" description="Polar residues" evidence="1">
    <location>
        <begin position="421"/>
        <end position="431"/>
    </location>
</feature>
<feature type="region of interest" description="Disordered" evidence="1">
    <location>
        <begin position="290"/>
        <end position="431"/>
    </location>
</feature>
<keyword evidence="3" id="KW-1185">Reference proteome</keyword>